<dbReference type="EC" id="3.1.3.48" evidence="2"/>
<dbReference type="SUPFAM" id="SSF52799">
    <property type="entry name" value="(Phosphotyrosine protein) phosphatases II"/>
    <property type="match status" value="1"/>
</dbReference>
<comment type="similarity">
    <text evidence="1">Belongs to the protein-tyrosine phosphatase family. Non-receptor class dual specificity subfamily.</text>
</comment>
<evidence type="ECO:0000313" key="9">
    <source>
        <dbReference type="EMBL" id="OCF55736.1"/>
    </source>
</evidence>
<dbReference type="InterPro" id="IPR036873">
    <property type="entry name" value="Rhodanese-like_dom_sf"/>
</dbReference>
<feature type="region of interest" description="Disordered" evidence="5">
    <location>
        <begin position="397"/>
        <end position="549"/>
    </location>
</feature>
<dbReference type="Gene3D" id="3.90.190.10">
    <property type="entry name" value="Protein tyrosine phosphatase superfamily"/>
    <property type="match status" value="1"/>
</dbReference>
<accession>A0A1B9IJB7</accession>
<dbReference type="PROSITE" id="PS50054">
    <property type="entry name" value="TYR_PHOSPHATASE_DUAL"/>
    <property type="match status" value="1"/>
</dbReference>
<dbReference type="CDD" id="cd14498">
    <property type="entry name" value="DSP"/>
    <property type="match status" value="1"/>
</dbReference>
<feature type="compositionally biased region" description="Polar residues" evidence="5">
    <location>
        <begin position="512"/>
        <end position="525"/>
    </location>
</feature>
<evidence type="ECO:0000256" key="3">
    <source>
        <dbReference type="ARBA" id="ARBA00022801"/>
    </source>
</evidence>
<feature type="domain" description="Tyrosine-protein phosphatase" evidence="6">
    <location>
        <begin position="621"/>
        <end position="771"/>
    </location>
</feature>
<evidence type="ECO:0000313" key="10">
    <source>
        <dbReference type="Proteomes" id="UP000092583"/>
    </source>
</evidence>
<feature type="compositionally biased region" description="Low complexity" evidence="5">
    <location>
        <begin position="780"/>
        <end position="789"/>
    </location>
</feature>
<sequence>MPTGIENPERISQLYRSTPPPPPDEYGLSTTAFYPGFLGSGNSYDDEEFNYANGSPSSSSSSRSCSPRLPYLVDSPKPTSSTSTSAKHPFSSHFQNKAPSPTKSKEKTDGLLPTRSKSTPLGFEIGRDSSKSPVGTKKRPVPLNLDKARDTVGLDEEIVIQRDGTEGNRPLTACSVISDGASSLSNELQDLSLLRKTVRQNLKARPLDSPLPASDSEKESTGFPTPDYMRNSHTQQQQQSLTAFEGQTISVDDTLRLLQTSPQLLIIDTRPLGSFLDSHLPRSANISIPSLIFKRLRKSPGGQGSTNLESLGGFVSTQAGRSIWDNLETDKLLDVVIVGSTALDELAKVLYGIIKGLLEIGNSSVKVLKGGWTSVATSANAQDVLVCGEDSISARPSLATSLPPPKSAPAYDISPVPPPIPPSSPPKGINHRPSMPSLRPENNNRRNLPSLSITGGNANHMNGPSTSRRTPKLSLNLDKPLKSATTGSFKLDHGQPPPTPSVKFSGPRSKSDLLSVNTLSTNNGLRSPRSPGFTLNIPKSPNRISGSGSFQTLCHEQSKLPPSPSSFGNVKHFVGEDEDLQQQPRTPLPGQSWNFAKDKLSSSDLDPEDGNGSGKNGIAPFIVSTILPSFLYLGPEITTAEDVNYLRKLGIKRILNVAIECNDDSNLKLKENFDQYRRIPMRDIVEESGVGRGMRESCGFLDDARLHSAPTYVHCKAGKSRSVTVVLAYLIHANAWTLKTAYAYVAERRKGISPNIGFVAELMQFEESELGLKQSGGVHGDSSSHGHGPSNRKPAVGDGGDSSGGEEERERRKMNNRTRESLPPTWSHSLDITSHYNRNRMSPLGGDAAHNGTEEKGRDEVDDEDEADKKRRQVGDEREVRKNGQWVHHRRAPVDRTTLQPGRRVSKAGLESLRPLNTTSITSPKPSPSPSPALGGNLKENDKRINHSVTPAGDGPLKWV</sequence>
<keyword evidence="10" id="KW-1185">Reference proteome</keyword>
<dbReference type="InterPro" id="IPR020422">
    <property type="entry name" value="TYR_PHOSPHATASE_DUAL_dom"/>
</dbReference>
<dbReference type="OrthoDB" id="273181at2759"/>
<feature type="domain" description="Tyrosine specific protein phosphatases" evidence="7">
    <location>
        <begin position="708"/>
        <end position="752"/>
    </location>
</feature>
<dbReference type="SMART" id="SM00195">
    <property type="entry name" value="DSPc"/>
    <property type="match status" value="1"/>
</dbReference>
<feature type="compositionally biased region" description="Polar residues" evidence="5">
    <location>
        <begin position="92"/>
        <end position="102"/>
    </location>
</feature>
<dbReference type="InterPro" id="IPR000340">
    <property type="entry name" value="Dual-sp_phosphatase_cat-dom"/>
</dbReference>
<dbReference type="InterPro" id="IPR001763">
    <property type="entry name" value="Rhodanese-like_dom"/>
</dbReference>
<dbReference type="STRING" id="1331196.A0A1B9IJB7"/>
<evidence type="ECO:0000256" key="2">
    <source>
        <dbReference type="ARBA" id="ARBA00013064"/>
    </source>
</evidence>
<dbReference type="Gene3D" id="3.40.250.10">
    <property type="entry name" value="Rhodanese-like domain"/>
    <property type="match status" value="1"/>
</dbReference>
<dbReference type="SUPFAM" id="SSF52821">
    <property type="entry name" value="Rhodanese/Cell cycle control phosphatase"/>
    <property type="match status" value="1"/>
</dbReference>
<proteinExistence type="inferred from homology"/>
<feature type="region of interest" description="Disordered" evidence="5">
    <location>
        <begin position="1"/>
        <end position="32"/>
    </location>
</feature>
<dbReference type="GO" id="GO:0004725">
    <property type="term" value="F:protein tyrosine phosphatase activity"/>
    <property type="evidence" value="ECO:0007669"/>
    <property type="project" value="UniProtKB-EC"/>
</dbReference>
<evidence type="ECO:0000259" key="8">
    <source>
        <dbReference type="PROSITE" id="PS50206"/>
    </source>
</evidence>
<name>A0A1B9IJB7_9TREE</name>
<evidence type="ECO:0000259" key="6">
    <source>
        <dbReference type="PROSITE" id="PS50054"/>
    </source>
</evidence>
<feature type="compositionally biased region" description="Basic and acidic residues" evidence="5">
    <location>
        <begin position="806"/>
        <end position="820"/>
    </location>
</feature>
<feature type="compositionally biased region" description="Low complexity" evidence="5">
    <location>
        <begin position="436"/>
        <end position="452"/>
    </location>
</feature>
<dbReference type="PROSITE" id="PS50206">
    <property type="entry name" value="RHODANESE_3"/>
    <property type="match status" value="1"/>
</dbReference>
<dbReference type="InterPro" id="IPR029021">
    <property type="entry name" value="Prot-tyrosine_phosphatase-like"/>
</dbReference>
<dbReference type="PANTHER" id="PTHR10159:SF530">
    <property type="entry name" value="DUAL SPECIFICITY PROTEIN PHOSPHATASE DDB_G0271350-RELATED"/>
    <property type="match status" value="1"/>
</dbReference>
<reference evidence="9 10" key="1">
    <citation type="submission" date="2013-07" db="EMBL/GenBank/DDBJ databases">
        <title>The Genome Sequence of Kwoniella mangroviensis CBS10435.</title>
        <authorList>
            <consortium name="The Broad Institute Genome Sequencing Platform"/>
            <person name="Cuomo C."/>
            <person name="Litvintseva A."/>
            <person name="Chen Y."/>
            <person name="Heitman J."/>
            <person name="Sun S."/>
            <person name="Springer D."/>
            <person name="Dromer F."/>
            <person name="Young S.K."/>
            <person name="Zeng Q."/>
            <person name="Gargeya S."/>
            <person name="Fitzgerald M."/>
            <person name="Abouelleil A."/>
            <person name="Alvarado L."/>
            <person name="Berlin A.M."/>
            <person name="Chapman S.B."/>
            <person name="Dewar J."/>
            <person name="Goldberg J."/>
            <person name="Griggs A."/>
            <person name="Gujja S."/>
            <person name="Hansen M."/>
            <person name="Howarth C."/>
            <person name="Imamovic A."/>
            <person name="Larimer J."/>
            <person name="McCowan C."/>
            <person name="Murphy C."/>
            <person name="Pearson M."/>
            <person name="Priest M."/>
            <person name="Roberts A."/>
            <person name="Saif S."/>
            <person name="Shea T."/>
            <person name="Sykes S."/>
            <person name="Wortman J."/>
            <person name="Nusbaum C."/>
            <person name="Birren B."/>
        </authorList>
    </citation>
    <scope>NUCLEOTIDE SEQUENCE [LARGE SCALE GENOMIC DNA]</scope>
    <source>
        <strain evidence="9 10">CBS 10435</strain>
    </source>
</reference>
<keyword evidence="3" id="KW-0378">Hydrolase</keyword>
<feature type="region of interest" description="Disordered" evidence="5">
    <location>
        <begin position="773"/>
        <end position="960"/>
    </location>
</feature>
<feature type="compositionally biased region" description="Basic and acidic residues" evidence="5">
    <location>
        <begin position="867"/>
        <end position="882"/>
    </location>
</feature>
<feature type="compositionally biased region" description="Polar residues" evidence="5">
    <location>
        <begin position="453"/>
        <end position="468"/>
    </location>
</feature>
<feature type="compositionally biased region" description="Polar residues" evidence="5">
    <location>
        <begin position="537"/>
        <end position="549"/>
    </location>
</feature>
<dbReference type="PROSITE" id="PS50056">
    <property type="entry name" value="TYR_PHOSPHATASE_2"/>
    <property type="match status" value="1"/>
</dbReference>
<dbReference type="GO" id="GO:0043409">
    <property type="term" value="P:negative regulation of MAPK cascade"/>
    <property type="evidence" value="ECO:0007669"/>
    <property type="project" value="TreeGrafter"/>
</dbReference>
<dbReference type="Proteomes" id="UP000092583">
    <property type="component" value="Unassembled WGS sequence"/>
</dbReference>
<organism evidence="9 10">
    <name type="scientific">Kwoniella mangroviensis CBS 10435</name>
    <dbReference type="NCBI Taxonomy" id="1331196"/>
    <lineage>
        <taxon>Eukaryota</taxon>
        <taxon>Fungi</taxon>
        <taxon>Dikarya</taxon>
        <taxon>Basidiomycota</taxon>
        <taxon>Agaricomycotina</taxon>
        <taxon>Tremellomycetes</taxon>
        <taxon>Tremellales</taxon>
        <taxon>Cryptococcaceae</taxon>
        <taxon>Kwoniella</taxon>
    </lineage>
</organism>
<dbReference type="AlphaFoldDB" id="A0A1B9IJB7"/>
<feature type="compositionally biased region" description="Polar residues" evidence="5">
    <location>
        <begin position="824"/>
        <end position="840"/>
    </location>
</feature>
<evidence type="ECO:0000256" key="4">
    <source>
        <dbReference type="ARBA" id="ARBA00022912"/>
    </source>
</evidence>
<feature type="region of interest" description="Disordered" evidence="5">
    <location>
        <begin position="44"/>
        <end position="142"/>
    </location>
</feature>
<dbReference type="FunFam" id="3.90.190.10:FF:000120">
    <property type="entry name" value="MAP kinase phosphatase, putative"/>
    <property type="match status" value="1"/>
</dbReference>
<evidence type="ECO:0000256" key="5">
    <source>
        <dbReference type="SAM" id="MobiDB-lite"/>
    </source>
</evidence>
<dbReference type="Pfam" id="PF00782">
    <property type="entry name" value="DSPc"/>
    <property type="match status" value="1"/>
</dbReference>
<gene>
    <name evidence="9" type="ORF">L486_06487</name>
</gene>
<protein>
    <recommendedName>
        <fullName evidence="2">protein-tyrosine-phosphatase</fullName>
        <ecNumber evidence="2">3.1.3.48</ecNumber>
    </recommendedName>
</protein>
<feature type="compositionally biased region" description="Low complexity" evidence="5">
    <location>
        <begin position="55"/>
        <end position="68"/>
    </location>
</feature>
<keyword evidence="4" id="KW-0904">Protein phosphatase</keyword>
<reference evidence="10" key="2">
    <citation type="submission" date="2013-12" db="EMBL/GenBank/DDBJ databases">
        <title>Evolution of pathogenesis and genome organization in the Tremellales.</title>
        <authorList>
            <person name="Cuomo C."/>
            <person name="Litvintseva A."/>
            <person name="Heitman J."/>
            <person name="Chen Y."/>
            <person name="Sun S."/>
            <person name="Springer D."/>
            <person name="Dromer F."/>
            <person name="Young S."/>
            <person name="Zeng Q."/>
            <person name="Chapman S."/>
            <person name="Gujja S."/>
            <person name="Saif S."/>
            <person name="Birren B."/>
        </authorList>
    </citation>
    <scope>NUCLEOTIDE SEQUENCE [LARGE SCALE GENOMIC DNA]</scope>
    <source>
        <strain evidence="10">CBS 10435</strain>
    </source>
</reference>
<feature type="region of interest" description="Disordered" evidence="5">
    <location>
        <begin position="578"/>
        <end position="613"/>
    </location>
</feature>
<feature type="domain" description="Rhodanese" evidence="8">
    <location>
        <begin position="260"/>
        <end position="384"/>
    </location>
</feature>
<feature type="region of interest" description="Disordered" evidence="5">
    <location>
        <begin position="204"/>
        <end position="232"/>
    </location>
</feature>
<dbReference type="PANTHER" id="PTHR10159">
    <property type="entry name" value="DUAL SPECIFICITY PROTEIN PHOSPHATASE"/>
    <property type="match status" value="1"/>
</dbReference>
<feature type="compositionally biased region" description="Pro residues" evidence="5">
    <location>
        <begin position="415"/>
        <end position="425"/>
    </location>
</feature>
<evidence type="ECO:0000259" key="7">
    <source>
        <dbReference type="PROSITE" id="PS50056"/>
    </source>
</evidence>
<feature type="compositionally biased region" description="Polar residues" evidence="5">
    <location>
        <begin position="581"/>
        <end position="594"/>
    </location>
</feature>
<dbReference type="EMBL" id="KI669465">
    <property type="protein sequence ID" value="OCF55736.1"/>
    <property type="molecule type" value="Genomic_DNA"/>
</dbReference>
<evidence type="ECO:0000256" key="1">
    <source>
        <dbReference type="ARBA" id="ARBA00008601"/>
    </source>
</evidence>
<dbReference type="GO" id="GO:0005737">
    <property type="term" value="C:cytoplasm"/>
    <property type="evidence" value="ECO:0007669"/>
    <property type="project" value="TreeGrafter"/>
</dbReference>
<dbReference type="InterPro" id="IPR000387">
    <property type="entry name" value="Tyr_Pase_dom"/>
</dbReference>